<sequence>MRTSFARSSQVDAIARVCALAEGQWGLVGLSQVGVSEKVLKQWADAGIVEPVADGVIRVCAGGRHPHPDIYAAWLRTGTKPAWERSTTSLVVSHRTAVRLYGAGQLAGEQLEFTGRAPEAAGVVVHSAILSEAECAVVEGLPVTAPARTLADLAVDDGFDVSDLGRVARSMLTAGWTTADELGPQLTAAFTRRGLPRDGVQWLSTALDAAQAG</sequence>
<organism evidence="1">
    <name type="scientific">Kribbella sp. HUAS MG21</name>
    <dbReference type="NCBI Taxonomy" id="3160966"/>
    <lineage>
        <taxon>Bacteria</taxon>
        <taxon>Bacillati</taxon>
        <taxon>Actinomycetota</taxon>
        <taxon>Actinomycetes</taxon>
        <taxon>Propionibacteriales</taxon>
        <taxon>Kribbellaceae</taxon>
        <taxon>Kribbella</taxon>
    </lineage>
</organism>
<dbReference type="EMBL" id="CP158165">
    <property type="protein sequence ID" value="XBV26421.1"/>
    <property type="molecule type" value="Genomic_DNA"/>
</dbReference>
<proteinExistence type="predicted"/>
<dbReference type="AlphaFoldDB" id="A0AAU7THW9"/>
<protein>
    <recommendedName>
        <fullName evidence="2">AbiEi antitoxin C-terminal domain-containing protein</fullName>
    </recommendedName>
</protein>
<gene>
    <name evidence="1" type="ORF">ABN611_08310</name>
</gene>
<reference evidence="1" key="1">
    <citation type="submission" date="2024-06" db="EMBL/GenBank/DDBJ databases">
        <title>Kribbella sp. strain HUAS MG21 genome sequences.</title>
        <authorList>
            <person name="Mo P."/>
        </authorList>
    </citation>
    <scope>NUCLEOTIDE SEQUENCE</scope>
    <source>
        <strain evidence="1">HUAS MG21</strain>
    </source>
</reference>
<evidence type="ECO:0008006" key="2">
    <source>
        <dbReference type="Google" id="ProtNLM"/>
    </source>
</evidence>
<accession>A0AAU7THW9</accession>
<dbReference type="RefSeq" id="WP_350279220.1">
    <property type="nucleotide sequence ID" value="NZ_CP158165.1"/>
</dbReference>
<name>A0AAU7THW9_9ACTN</name>
<evidence type="ECO:0000313" key="1">
    <source>
        <dbReference type="EMBL" id="XBV26421.1"/>
    </source>
</evidence>